<dbReference type="Pfam" id="PF03551">
    <property type="entry name" value="PadR"/>
    <property type="match status" value="1"/>
</dbReference>
<reference evidence="3" key="1">
    <citation type="journal article" date="2019" name="Int. J. Syst. Evol. Microbiol.">
        <title>The Global Catalogue of Microorganisms (GCM) 10K type strain sequencing project: providing services to taxonomists for standard genome sequencing and annotation.</title>
        <authorList>
            <consortium name="The Broad Institute Genomics Platform"/>
            <consortium name="The Broad Institute Genome Sequencing Center for Infectious Disease"/>
            <person name="Wu L."/>
            <person name="Ma J."/>
        </authorList>
    </citation>
    <scope>NUCLEOTIDE SEQUENCE [LARGE SCALE GENOMIC DNA]</scope>
    <source>
        <strain evidence="3">JCM 17440</strain>
    </source>
</reference>
<keyword evidence="3" id="KW-1185">Reference proteome</keyword>
<evidence type="ECO:0000259" key="1">
    <source>
        <dbReference type="Pfam" id="PF03551"/>
    </source>
</evidence>
<dbReference type="RefSeq" id="WP_344903838.1">
    <property type="nucleotide sequence ID" value="NZ_BAABAS010000021.1"/>
</dbReference>
<dbReference type="PANTHER" id="PTHR33169">
    <property type="entry name" value="PADR-FAMILY TRANSCRIPTIONAL REGULATOR"/>
    <property type="match status" value="1"/>
</dbReference>
<dbReference type="SUPFAM" id="SSF46785">
    <property type="entry name" value="Winged helix' DNA-binding domain"/>
    <property type="match status" value="1"/>
</dbReference>
<dbReference type="Gene3D" id="1.10.10.10">
    <property type="entry name" value="Winged helix-like DNA-binding domain superfamily/Winged helix DNA-binding domain"/>
    <property type="match status" value="1"/>
</dbReference>
<dbReference type="InterPro" id="IPR036388">
    <property type="entry name" value="WH-like_DNA-bd_sf"/>
</dbReference>
<feature type="domain" description="Transcription regulator PadR N-terminal" evidence="1">
    <location>
        <begin position="49"/>
        <end position="105"/>
    </location>
</feature>
<accession>A0ABP8CJ70</accession>
<dbReference type="PANTHER" id="PTHR33169:SF14">
    <property type="entry name" value="TRANSCRIPTIONAL REGULATOR RV3488"/>
    <property type="match status" value="1"/>
</dbReference>
<dbReference type="InterPro" id="IPR052509">
    <property type="entry name" value="Metal_resp_DNA-bind_regulator"/>
</dbReference>
<dbReference type="EMBL" id="BAABAS010000021">
    <property type="protein sequence ID" value="GAA4239732.1"/>
    <property type="molecule type" value="Genomic_DNA"/>
</dbReference>
<protein>
    <recommendedName>
        <fullName evidence="1">Transcription regulator PadR N-terminal domain-containing protein</fullName>
    </recommendedName>
</protein>
<evidence type="ECO:0000313" key="2">
    <source>
        <dbReference type="EMBL" id="GAA4239732.1"/>
    </source>
</evidence>
<dbReference type="InterPro" id="IPR036390">
    <property type="entry name" value="WH_DNA-bd_sf"/>
</dbReference>
<dbReference type="InterPro" id="IPR005149">
    <property type="entry name" value="Tscrpt_reg_PadR_N"/>
</dbReference>
<name>A0ABP8CJ70_9ACTN</name>
<gene>
    <name evidence="2" type="ORF">GCM10022254_61140</name>
</gene>
<comment type="caution">
    <text evidence="2">The sequence shown here is derived from an EMBL/GenBank/DDBJ whole genome shotgun (WGS) entry which is preliminary data.</text>
</comment>
<proteinExistence type="predicted"/>
<sequence length="134" mass="14910">MRPPPKKHGQTGDADVRPITRMTDQMLAVLSVLLRSDDEKGQYGQRVAAATALRTGTVYPILVRFERAGWVTSRWEDRDDPSEVRDSGAPRKYYKLTSEGRERARAAVNARREALAKAGMPFPVALPPSSVFGR</sequence>
<dbReference type="Proteomes" id="UP001501710">
    <property type="component" value="Unassembled WGS sequence"/>
</dbReference>
<organism evidence="2 3">
    <name type="scientific">Actinomadura meridiana</name>
    <dbReference type="NCBI Taxonomy" id="559626"/>
    <lineage>
        <taxon>Bacteria</taxon>
        <taxon>Bacillati</taxon>
        <taxon>Actinomycetota</taxon>
        <taxon>Actinomycetes</taxon>
        <taxon>Streptosporangiales</taxon>
        <taxon>Thermomonosporaceae</taxon>
        <taxon>Actinomadura</taxon>
    </lineage>
</organism>
<evidence type="ECO:0000313" key="3">
    <source>
        <dbReference type="Proteomes" id="UP001501710"/>
    </source>
</evidence>